<dbReference type="GO" id="GO:0019290">
    <property type="term" value="P:siderophore biosynthetic process"/>
    <property type="evidence" value="ECO:0007669"/>
    <property type="project" value="InterPro"/>
</dbReference>
<dbReference type="PANTHER" id="PTHR34384">
    <property type="entry name" value="L-2,3-DIAMINOPROPANOATE--CITRATE LIGASE"/>
    <property type="match status" value="1"/>
</dbReference>
<feature type="domain" description="Aerobactin siderophore biosynthesis IucA/IucC-like C-terminal" evidence="3">
    <location>
        <begin position="446"/>
        <end position="608"/>
    </location>
</feature>
<protein>
    <recommendedName>
        <fullName evidence="6">Siderophore synthetase component</fullName>
    </recommendedName>
</protein>
<dbReference type="Pfam" id="PF06276">
    <property type="entry name" value="FhuF"/>
    <property type="match status" value="1"/>
</dbReference>
<dbReference type="InterPro" id="IPR043033">
    <property type="entry name" value="PvsD/AcsD-like_thumb_beta"/>
</dbReference>
<sequence>MNAINPATLNLLQSADTEISAALQQLRIQQAKDEASHSTQRTLLNCYIREVARPRQQITEQPDSTLLPTLPFGWCQRFKLAQWLQIGLPESQKQLILAVTRKTLMGNYRYFFPVLMRSVSGSGAAWKTLKAEELASVLIAEICLAEEVAFNQEFLQQILHSMHTKQGIMLSEQLYQAGMQSEQLLQESVSGRQQDLYLYSEQSLAYGHAFHPTPKCRQWDAGEGEARYAPEYRQSFQMHWFEVKDELLRVETIAPLQPDQLMSDIAPDTLQAEEGFTLVPVHPVQARYLLQLPVIQQALALEQIRDAGISGESYYPTASVRTLYNPDKPWFLKGSLNIRITNCVRKNAIYELESALALHKRLQGIEPDLKAYHQGFRLLGEPGFLTVTLPGLDASEDKAVQEGFGMVVRQNINTVLADGEDAVLAGALFQQGAPLAGVIDIPDKLAWLEAYAHALIHPMLAAYFNHGLIFEPHLQNTVICLKDNMPTGVIVRDFEGVKLVDQRWPEQELTDLTARACQSVHYSADQGWNRVRYCLFINNLMEAVSWLANDQAELEQALWQTVETVISAFLHKAKVSAPDPADLEYRLTALLAGEPLPGKTNLLVRISKSPDRAAGYAPVVSPFASGQSIMSSHSATSLSLNCQEVI</sequence>
<dbReference type="Proteomes" id="UP000565262">
    <property type="component" value="Unassembled WGS sequence"/>
</dbReference>
<feature type="domain" description="Aerobactin siderophore biosynthesis IucA/IucC N-terminal" evidence="2">
    <location>
        <begin position="197"/>
        <end position="430"/>
    </location>
</feature>
<dbReference type="InterPro" id="IPR037455">
    <property type="entry name" value="LucA/IucC-like"/>
</dbReference>
<dbReference type="Gene3D" id="1.10.510.40">
    <property type="match status" value="1"/>
</dbReference>
<evidence type="ECO:0000313" key="4">
    <source>
        <dbReference type="EMBL" id="MBB1485411.1"/>
    </source>
</evidence>
<evidence type="ECO:0000259" key="3">
    <source>
        <dbReference type="Pfam" id="PF06276"/>
    </source>
</evidence>
<name>A0A839IKJ1_9GAMM</name>
<dbReference type="InterPro" id="IPR022770">
    <property type="entry name" value="IucA/IucC-like_C"/>
</dbReference>
<accession>A0A839IKJ1</accession>
<dbReference type="RefSeq" id="WP_182807193.1">
    <property type="nucleotide sequence ID" value="NZ_JACJFM010000002.1"/>
</dbReference>
<evidence type="ECO:0008006" key="6">
    <source>
        <dbReference type="Google" id="ProtNLM"/>
    </source>
</evidence>
<dbReference type="InterPro" id="IPR007310">
    <property type="entry name" value="Aerobactin_biosyn_IucA/IucC_N"/>
</dbReference>
<dbReference type="Gene3D" id="2.30.30.1240">
    <property type="entry name" value="AscD, thumb domain, four stranded beta-sheet"/>
    <property type="match status" value="1"/>
</dbReference>
<proteinExistence type="inferred from homology"/>
<dbReference type="EMBL" id="JACJFM010000002">
    <property type="protein sequence ID" value="MBB1485411.1"/>
    <property type="molecule type" value="Genomic_DNA"/>
</dbReference>
<reference evidence="4 5" key="1">
    <citation type="submission" date="2020-08" db="EMBL/GenBank/DDBJ databases">
        <title>Oceanospirillum sp. nov. isolated from marine sediment.</title>
        <authorList>
            <person name="Ji X."/>
        </authorList>
    </citation>
    <scope>NUCLEOTIDE SEQUENCE [LARGE SCALE GENOMIC DNA]</scope>
    <source>
        <strain evidence="4 5">D5</strain>
    </source>
</reference>
<dbReference type="AlphaFoldDB" id="A0A839IKJ1"/>
<dbReference type="Pfam" id="PF04183">
    <property type="entry name" value="IucA_IucC"/>
    <property type="match status" value="1"/>
</dbReference>
<comment type="similarity">
    <text evidence="1">Belongs to the IucA/IucC family.</text>
</comment>
<evidence type="ECO:0000313" key="5">
    <source>
        <dbReference type="Proteomes" id="UP000565262"/>
    </source>
</evidence>
<organism evidence="4 5">
    <name type="scientific">Oceanospirillum sediminis</name>
    <dbReference type="NCBI Taxonomy" id="2760088"/>
    <lineage>
        <taxon>Bacteria</taxon>
        <taxon>Pseudomonadati</taxon>
        <taxon>Pseudomonadota</taxon>
        <taxon>Gammaproteobacteria</taxon>
        <taxon>Oceanospirillales</taxon>
        <taxon>Oceanospirillaceae</taxon>
        <taxon>Oceanospirillum</taxon>
    </lineage>
</organism>
<dbReference type="Gene3D" id="1.10.150.640">
    <property type="entry name" value="AcsD, thumb domain, helical bundle"/>
    <property type="match status" value="1"/>
</dbReference>
<comment type="caution">
    <text evidence="4">The sequence shown here is derived from an EMBL/GenBank/DDBJ whole genome shotgun (WGS) entry which is preliminary data.</text>
</comment>
<evidence type="ECO:0000259" key="2">
    <source>
        <dbReference type="Pfam" id="PF04183"/>
    </source>
</evidence>
<evidence type="ECO:0000256" key="1">
    <source>
        <dbReference type="ARBA" id="ARBA00007832"/>
    </source>
</evidence>
<keyword evidence="5" id="KW-1185">Reference proteome</keyword>
<gene>
    <name evidence="4" type="ORF">H4O21_02155</name>
</gene>
<dbReference type="PANTHER" id="PTHR34384:SF5">
    <property type="entry name" value="L-2,3-DIAMINOPROPANOATE--CITRATE LIGASE"/>
    <property type="match status" value="1"/>
</dbReference>
<dbReference type="GO" id="GO:0016881">
    <property type="term" value="F:acid-amino acid ligase activity"/>
    <property type="evidence" value="ECO:0007669"/>
    <property type="project" value="UniProtKB-ARBA"/>
</dbReference>
<dbReference type="InterPro" id="IPR043032">
    <property type="entry name" value="PvsD/AcsD-like_thumb_helix"/>
</dbReference>